<feature type="repeat" description="ANK" evidence="3">
    <location>
        <begin position="621"/>
        <end position="653"/>
    </location>
</feature>
<dbReference type="PRINTS" id="PR01415">
    <property type="entry name" value="ANKYRIN"/>
</dbReference>
<keyword evidence="2 3" id="KW-0040">ANK repeat</keyword>
<name>A0A9P8I4U7_9PEZI</name>
<organism evidence="4 5">
    <name type="scientific">Glutinoglossum americanum</name>
    <dbReference type="NCBI Taxonomy" id="1670608"/>
    <lineage>
        <taxon>Eukaryota</taxon>
        <taxon>Fungi</taxon>
        <taxon>Dikarya</taxon>
        <taxon>Ascomycota</taxon>
        <taxon>Pezizomycotina</taxon>
        <taxon>Geoglossomycetes</taxon>
        <taxon>Geoglossales</taxon>
        <taxon>Geoglossaceae</taxon>
        <taxon>Glutinoglossum</taxon>
    </lineage>
</organism>
<proteinExistence type="predicted"/>
<dbReference type="EMBL" id="JAGHQL010000103">
    <property type="protein sequence ID" value="KAH0538580.1"/>
    <property type="molecule type" value="Genomic_DNA"/>
</dbReference>
<dbReference type="SUPFAM" id="SSF48403">
    <property type="entry name" value="Ankyrin repeat"/>
    <property type="match status" value="2"/>
</dbReference>
<feature type="repeat" description="ANK" evidence="3">
    <location>
        <begin position="447"/>
        <end position="479"/>
    </location>
</feature>
<evidence type="ECO:0000313" key="5">
    <source>
        <dbReference type="Proteomes" id="UP000698800"/>
    </source>
</evidence>
<sequence length="837" mass="90182">MTWGYDAQVMNFFDRAGQSSIAGHSQQLLADLSRKRMKPEEALFQSFVESKAEKIYKPRIAKIKSQTIGVAFAGTPHRGSEKAKWAHFATSFATVILKDHNDKLVDALKTGSEVLERLQLDFARLMSSLKIYSFFEDYQYPKIGKIVDNWSASLGYPQEHIGSIPGNHSNMVKFSERDDIGYERMMGAISELIADGLEDTAKKENRSARHIGIAVKAHSNNHPAFLNFEEGAVIDIIKIAGKLWTGKLNGKTGIFVGGIEEINVGDSANVARGQPYDCVDVQQLESAKPTMNRHSWKPTPEIRQPISRAPTFDLPIREEQLSEIPVDLNARRPQVTSASTSSSAASAASPEGFLIAAEEGYIESVRRQLSKGVDVNAQGGSFGTALVAAASNGHTDIVRLLLNSGADVNAPGGKDGFALHAAAYKGHVSIIKILLSRGAAIQIQGGQYRFALTSAAVAGSIRVMKLLLENDAQLNAQDRENETALHGAVYGGGGNVEAVKFLLERGIDRDVRGHQGTALEMARAMNPAEFGNMNEIIQLLSDSPVEEVYSENASAVAGTSQPPLSINTETESEVNEELLAYLRKILVLQLWAAAAENNIEDVKTLLDPPEPVDVNQTFDDESGCALHAAAQNDHLNVVALLLDRGADVNAQGGPLGNALQAAAWNGNLLMVTLLIAYGANVNAGGGLFGAALQAAASNGHIDCMAMLIRMGAQIDLAGGKFHTVLHAAASSGLAPTRFLISVGANPKWENKEGLSARDIAHAFQHKDVELLLKEHGVKRAPFFSLRRLVCWSVGFQLKIEQQQKDAAMQQLLQQYAQAAVQSMTAMNDNATEAPTGN</sequence>
<reference evidence="4" key="1">
    <citation type="submission" date="2021-03" db="EMBL/GenBank/DDBJ databases">
        <title>Comparative genomics and phylogenomic investigation of the class Geoglossomycetes provide insights into ecological specialization and systematics.</title>
        <authorList>
            <person name="Melie T."/>
            <person name="Pirro S."/>
            <person name="Miller A.N."/>
            <person name="Quandt A."/>
        </authorList>
    </citation>
    <scope>NUCLEOTIDE SEQUENCE</scope>
    <source>
        <strain evidence="4">GBOQ0MN5Z8</strain>
    </source>
</reference>
<feature type="repeat" description="ANK" evidence="3">
    <location>
        <begin position="381"/>
        <end position="413"/>
    </location>
</feature>
<dbReference type="Pfam" id="PF12796">
    <property type="entry name" value="Ank_2"/>
    <property type="match status" value="2"/>
</dbReference>
<dbReference type="InterPro" id="IPR036770">
    <property type="entry name" value="Ankyrin_rpt-contain_sf"/>
</dbReference>
<gene>
    <name evidence="4" type="ORF">FGG08_004830</name>
</gene>
<keyword evidence="5" id="KW-1185">Reference proteome</keyword>
<dbReference type="SMART" id="SM00248">
    <property type="entry name" value="ANK"/>
    <property type="match status" value="8"/>
</dbReference>
<evidence type="ECO:0000313" key="4">
    <source>
        <dbReference type="EMBL" id="KAH0538580.1"/>
    </source>
</evidence>
<dbReference type="Gene3D" id="1.25.40.20">
    <property type="entry name" value="Ankyrin repeat-containing domain"/>
    <property type="match status" value="4"/>
</dbReference>
<dbReference type="SUPFAM" id="SSF50044">
    <property type="entry name" value="SH3-domain"/>
    <property type="match status" value="1"/>
</dbReference>
<dbReference type="PANTHER" id="PTHR24171">
    <property type="entry name" value="ANKYRIN REPEAT DOMAIN-CONTAINING PROTEIN 39-RELATED"/>
    <property type="match status" value="1"/>
</dbReference>
<evidence type="ECO:0000256" key="2">
    <source>
        <dbReference type="ARBA" id="ARBA00023043"/>
    </source>
</evidence>
<dbReference type="Proteomes" id="UP000698800">
    <property type="component" value="Unassembled WGS sequence"/>
</dbReference>
<dbReference type="PROSITE" id="PS50297">
    <property type="entry name" value="ANK_REP_REGION"/>
    <property type="match status" value="4"/>
</dbReference>
<dbReference type="AlphaFoldDB" id="A0A9P8I4U7"/>
<feature type="repeat" description="ANK" evidence="3">
    <location>
        <begin position="480"/>
        <end position="514"/>
    </location>
</feature>
<evidence type="ECO:0000256" key="1">
    <source>
        <dbReference type="ARBA" id="ARBA00022737"/>
    </source>
</evidence>
<accession>A0A9P8I4U7</accession>
<dbReference type="InterPro" id="IPR036028">
    <property type="entry name" value="SH3-like_dom_sf"/>
</dbReference>
<dbReference type="OrthoDB" id="427518at2759"/>
<dbReference type="InterPro" id="IPR002110">
    <property type="entry name" value="Ankyrin_rpt"/>
</dbReference>
<feature type="repeat" description="ANK" evidence="3">
    <location>
        <begin position="414"/>
        <end position="446"/>
    </location>
</feature>
<dbReference type="Pfam" id="PF13637">
    <property type="entry name" value="Ank_4"/>
    <property type="match status" value="1"/>
</dbReference>
<keyword evidence="1" id="KW-0677">Repeat</keyword>
<dbReference type="PROSITE" id="PS50088">
    <property type="entry name" value="ANK_REPEAT"/>
    <property type="match status" value="5"/>
</dbReference>
<protein>
    <submittedName>
        <fullName evidence="4">Uncharacterized protein</fullName>
    </submittedName>
</protein>
<comment type="caution">
    <text evidence="4">The sequence shown here is derived from an EMBL/GenBank/DDBJ whole genome shotgun (WGS) entry which is preliminary data.</text>
</comment>
<evidence type="ECO:0000256" key="3">
    <source>
        <dbReference type="PROSITE-ProRule" id="PRU00023"/>
    </source>
</evidence>